<feature type="transmembrane region" description="Helical" evidence="1">
    <location>
        <begin position="79"/>
        <end position="97"/>
    </location>
</feature>
<feature type="transmembrane region" description="Helical" evidence="1">
    <location>
        <begin position="29"/>
        <end position="47"/>
    </location>
</feature>
<evidence type="ECO:0000313" key="3">
    <source>
        <dbReference type="Proteomes" id="UP001595748"/>
    </source>
</evidence>
<dbReference type="Proteomes" id="UP001595748">
    <property type="component" value="Unassembled WGS sequence"/>
</dbReference>
<comment type="caution">
    <text evidence="2">The sequence shown here is derived from an EMBL/GenBank/DDBJ whole genome shotgun (WGS) entry which is preliminary data.</text>
</comment>
<keyword evidence="3" id="KW-1185">Reference proteome</keyword>
<evidence type="ECO:0008006" key="4">
    <source>
        <dbReference type="Google" id="ProtNLM"/>
    </source>
</evidence>
<evidence type="ECO:0000313" key="2">
    <source>
        <dbReference type="EMBL" id="MFC3860052.1"/>
    </source>
</evidence>
<keyword evidence="1" id="KW-1133">Transmembrane helix</keyword>
<feature type="transmembrane region" description="Helical" evidence="1">
    <location>
        <begin position="54"/>
        <end position="73"/>
    </location>
</feature>
<keyword evidence="1" id="KW-0472">Membrane</keyword>
<protein>
    <recommendedName>
        <fullName evidence="4">Membrane transporter protein</fullName>
    </recommendedName>
</protein>
<evidence type="ECO:0000256" key="1">
    <source>
        <dbReference type="SAM" id="Phobius"/>
    </source>
</evidence>
<name>A0ABV8A6E3_9DEIO</name>
<dbReference type="EMBL" id="JBHRZF010000044">
    <property type="protein sequence ID" value="MFC3860052.1"/>
    <property type="molecule type" value="Genomic_DNA"/>
</dbReference>
<reference evidence="3" key="1">
    <citation type="journal article" date="2019" name="Int. J. Syst. Evol. Microbiol.">
        <title>The Global Catalogue of Microorganisms (GCM) 10K type strain sequencing project: providing services to taxonomists for standard genome sequencing and annotation.</title>
        <authorList>
            <consortium name="The Broad Institute Genomics Platform"/>
            <consortium name="The Broad Institute Genome Sequencing Center for Infectious Disease"/>
            <person name="Wu L."/>
            <person name="Ma J."/>
        </authorList>
    </citation>
    <scope>NUCLEOTIDE SEQUENCE [LARGE SCALE GENOMIC DNA]</scope>
    <source>
        <strain evidence="3">CCTCC AB 2013263</strain>
    </source>
</reference>
<gene>
    <name evidence="2" type="ORF">ACFOPQ_04655</name>
</gene>
<accession>A0ABV8A6E3</accession>
<sequence length="103" mass="11149">MNWSMLPIGLFGLLNIFLAFVAPSQAQGAGGAAFMFGGAAALILAGLWRNNPSLILAGALLGMIAPVWMGLMMSGHVNWLHITVRFVIVALFFMLWMKFRPAL</sequence>
<proteinExistence type="predicted"/>
<organism evidence="2 3">
    <name type="scientific">Deinococcus antarcticus</name>
    <dbReference type="NCBI Taxonomy" id="1298767"/>
    <lineage>
        <taxon>Bacteria</taxon>
        <taxon>Thermotogati</taxon>
        <taxon>Deinococcota</taxon>
        <taxon>Deinococci</taxon>
        <taxon>Deinococcales</taxon>
        <taxon>Deinococcaceae</taxon>
        <taxon>Deinococcus</taxon>
    </lineage>
</organism>
<keyword evidence="1" id="KW-0812">Transmembrane</keyword>
<dbReference type="RefSeq" id="WP_380076202.1">
    <property type="nucleotide sequence ID" value="NZ_JBHRZF010000044.1"/>
</dbReference>